<proteinExistence type="inferred from homology"/>
<protein>
    <recommendedName>
        <fullName evidence="3 5">Flagellar hook-basal body complex protein FliE</fullName>
    </recommendedName>
</protein>
<keyword evidence="4 5" id="KW-0975">Bacterial flagellum</keyword>
<evidence type="ECO:0000313" key="7">
    <source>
        <dbReference type="EMBL" id="SEA49676.1"/>
    </source>
</evidence>
<reference evidence="7 8" key="1">
    <citation type="submission" date="2016-10" db="EMBL/GenBank/DDBJ databases">
        <authorList>
            <person name="de Groot N.N."/>
        </authorList>
    </citation>
    <scope>NUCLEOTIDE SEQUENCE [LARGE SCALE GENOMIC DNA]</scope>
    <source>
        <strain evidence="7 8">CGMCC 1.3430</strain>
    </source>
</reference>
<keyword evidence="7" id="KW-0282">Flagellum</keyword>
<dbReference type="RefSeq" id="WP_091341842.1">
    <property type="nucleotide sequence ID" value="NZ_FNRM01000003.1"/>
</dbReference>
<dbReference type="Proteomes" id="UP000198773">
    <property type="component" value="Unassembled WGS sequence"/>
</dbReference>
<gene>
    <name evidence="5" type="primary">fliE</name>
    <name evidence="7" type="ORF">SAMN04488051_103447</name>
</gene>
<dbReference type="InterPro" id="IPR001624">
    <property type="entry name" value="FliE"/>
</dbReference>
<evidence type="ECO:0000256" key="6">
    <source>
        <dbReference type="SAM" id="MobiDB-lite"/>
    </source>
</evidence>
<feature type="region of interest" description="Disordered" evidence="6">
    <location>
        <begin position="22"/>
        <end position="44"/>
    </location>
</feature>
<evidence type="ECO:0000256" key="2">
    <source>
        <dbReference type="ARBA" id="ARBA00009272"/>
    </source>
</evidence>
<keyword evidence="8" id="KW-1185">Reference proteome</keyword>
<organism evidence="7 8">
    <name type="scientific">Alkalimonas amylolytica</name>
    <dbReference type="NCBI Taxonomy" id="152573"/>
    <lineage>
        <taxon>Bacteria</taxon>
        <taxon>Pseudomonadati</taxon>
        <taxon>Pseudomonadota</taxon>
        <taxon>Gammaproteobacteria</taxon>
        <taxon>Alkalimonas</taxon>
    </lineage>
</organism>
<dbReference type="GO" id="GO:0009425">
    <property type="term" value="C:bacterial-type flagellum basal body"/>
    <property type="evidence" value="ECO:0007669"/>
    <property type="project" value="UniProtKB-SubCell"/>
</dbReference>
<accession>A0A1H4BNH9</accession>
<evidence type="ECO:0000256" key="5">
    <source>
        <dbReference type="HAMAP-Rule" id="MF_00724"/>
    </source>
</evidence>
<evidence type="ECO:0000256" key="4">
    <source>
        <dbReference type="ARBA" id="ARBA00023143"/>
    </source>
</evidence>
<name>A0A1H4BNH9_ALKAM</name>
<sequence>MQIKGPGVSLYSQMQAMAQQARGPQQAMALQRQEPHGVSGVSHSQSDFGAMLKGALDNVNGLQMHARGLATAVEKGVEGVTIAEAMIAASKSSIAFEATMQVRNKVVEAYKEIMTMPV</sequence>
<dbReference type="GO" id="GO:0005198">
    <property type="term" value="F:structural molecule activity"/>
    <property type="evidence" value="ECO:0007669"/>
    <property type="project" value="UniProtKB-UniRule"/>
</dbReference>
<dbReference type="OrthoDB" id="8909229at2"/>
<dbReference type="GO" id="GO:0071973">
    <property type="term" value="P:bacterial-type flagellum-dependent cell motility"/>
    <property type="evidence" value="ECO:0007669"/>
    <property type="project" value="InterPro"/>
</dbReference>
<keyword evidence="7" id="KW-0969">Cilium</keyword>
<dbReference type="Pfam" id="PF02049">
    <property type="entry name" value="FliE"/>
    <property type="match status" value="1"/>
</dbReference>
<dbReference type="STRING" id="152573.SAMN04488051_103447"/>
<dbReference type="PANTHER" id="PTHR34653">
    <property type="match status" value="1"/>
</dbReference>
<keyword evidence="7" id="KW-0966">Cell projection</keyword>
<dbReference type="PANTHER" id="PTHR34653:SF1">
    <property type="entry name" value="FLAGELLAR HOOK-BASAL BODY COMPLEX PROTEIN FLIE"/>
    <property type="match status" value="1"/>
</dbReference>
<dbReference type="PRINTS" id="PR01006">
    <property type="entry name" value="FLGHOOKFLIE"/>
</dbReference>
<dbReference type="EMBL" id="FNRM01000003">
    <property type="protein sequence ID" value="SEA49676.1"/>
    <property type="molecule type" value="Genomic_DNA"/>
</dbReference>
<evidence type="ECO:0000256" key="1">
    <source>
        <dbReference type="ARBA" id="ARBA00004117"/>
    </source>
</evidence>
<comment type="similarity">
    <text evidence="2 5">Belongs to the FliE family.</text>
</comment>
<dbReference type="GO" id="GO:0003774">
    <property type="term" value="F:cytoskeletal motor activity"/>
    <property type="evidence" value="ECO:0007669"/>
    <property type="project" value="InterPro"/>
</dbReference>
<dbReference type="HAMAP" id="MF_00724">
    <property type="entry name" value="FliE"/>
    <property type="match status" value="1"/>
</dbReference>
<evidence type="ECO:0000313" key="8">
    <source>
        <dbReference type="Proteomes" id="UP000198773"/>
    </source>
</evidence>
<evidence type="ECO:0000256" key="3">
    <source>
        <dbReference type="ARBA" id="ARBA00018024"/>
    </source>
</evidence>
<dbReference type="AlphaFoldDB" id="A0A1H4BNH9"/>
<comment type="subcellular location">
    <subcellularLocation>
        <location evidence="1 5">Bacterial flagellum basal body</location>
    </subcellularLocation>
</comment>
<dbReference type="NCBIfam" id="TIGR00205">
    <property type="entry name" value="fliE"/>
    <property type="match status" value="1"/>
</dbReference>